<dbReference type="Proteomes" id="UP001175271">
    <property type="component" value="Unassembled WGS sequence"/>
</dbReference>
<name>A0AA39I1Q0_9BILA</name>
<keyword evidence="2" id="KW-1185">Reference proteome</keyword>
<sequence>MSDFRHNEIGCSGKDQVLHSLFVVVLVGIELELGLAKGADVAVLLPAAQEFRKALNTADTHKLEATVLVHRPRLRKYRADDLQVAGDGFRKRRGHCGDLKARMVSVKNGNGWKGRWIVRRIERLNTSICRKIFGYRVENTHKDHTFR</sequence>
<protein>
    <submittedName>
        <fullName evidence="1">Uncharacterized protein</fullName>
    </submittedName>
</protein>
<comment type="caution">
    <text evidence="1">The sequence shown here is derived from an EMBL/GenBank/DDBJ whole genome shotgun (WGS) entry which is preliminary data.</text>
</comment>
<dbReference type="EMBL" id="JAUCMV010000002">
    <property type="protein sequence ID" value="KAK0416167.1"/>
    <property type="molecule type" value="Genomic_DNA"/>
</dbReference>
<evidence type="ECO:0000313" key="1">
    <source>
        <dbReference type="EMBL" id="KAK0416167.1"/>
    </source>
</evidence>
<proteinExistence type="predicted"/>
<gene>
    <name evidence="1" type="ORF">QR680_012325</name>
</gene>
<accession>A0AA39I1Q0</accession>
<evidence type="ECO:0000313" key="2">
    <source>
        <dbReference type="Proteomes" id="UP001175271"/>
    </source>
</evidence>
<reference evidence="1" key="1">
    <citation type="submission" date="2023-06" db="EMBL/GenBank/DDBJ databases">
        <title>Genomic analysis of the entomopathogenic nematode Steinernema hermaphroditum.</title>
        <authorList>
            <person name="Schwarz E.M."/>
            <person name="Heppert J.K."/>
            <person name="Baniya A."/>
            <person name="Schwartz H.T."/>
            <person name="Tan C.-H."/>
            <person name="Antoshechkin I."/>
            <person name="Sternberg P.W."/>
            <person name="Goodrich-Blair H."/>
            <person name="Dillman A.R."/>
        </authorList>
    </citation>
    <scope>NUCLEOTIDE SEQUENCE</scope>
    <source>
        <strain evidence="1">PS9179</strain>
        <tissue evidence="1">Whole animal</tissue>
    </source>
</reference>
<dbReference type="AlphaFoldDB" id="A0AA39I1Q0"/>
<organism evidence="1 2">
    <name type="scientific">Steinernema hermaphroditum</name>
    <dbReference type="NCBI Taxonomy" id="289476"/>
    <lineage>
        <taxon>Eukaryota</taxon>
        <taxon>Metazoa</taxon>
        <taxon>Ecdysozoa</taxon>
        <taxon>Nematoda</taxon>
        <taxon>Chromadorea</taxon>
        <taxon>Rhabditida</taxon>
        <taxon>Tylenchina</taxon>
        <taxon>Panagrolaimomorpha</taxon>
        <taxon>Strongyloidoidea</taxon>
        <taxon>Steinernematidae</taxon>
        <taxon>Steinernema</taxon>
    </lineage>
</organism>